<dbReference type="Pfam" id="PF00069">
    <property type="entry name" value="Pkinase"/>
    <property type="match status" value="1"/>
</dbReference>
<keyword evidence="9" id="KW-0744">Spermatogenesis</keyword>
<sequence>MVLSETYCGSEAYAPPEVLQGVPYCPKQSDMWSLGIILYVMMTGAMPFQDGNIVRQVTGRLGFLRLTQELDSRAKSSELHDPLLVSDRHLVQPKASRAASALDEHGVTLPALDRKAAAESLRNDSAAGRTGGRTFGQEELIAADLPENFEGLSFEEDGVRSISTGQENSEEDLFSETTTTTTTSDDLEVPEEEETSPPSEQPPVERKC</sequence>
<keyword evidence="3" id="KW-0597">Phosphoprotein</keyword>
<keyword evidence="4" id="KW-0479">Metal-binding</keyword>
<dbReference type="GO" id="GO:0005737">
    <property type="term" value="C:cytoplasm"/>
    <property type="evidence" value="ECO:0007669"/>
    <property type="project" value="TreeGrafter"/>
</dbReference>
<dbReference type="GO" id="GO:0000226">
    <property type="term" value="P:microtubule cytoskeleton organization"/>
    <property type="evidence" value="ECO:0007669"/>
    <property type="project" value="TreeGrafter"/>
</dbReference>
<reference evidence="12 13" key="1">
    <citation type="journal article" date="2023" name="Arcadia Sci">
        <title>De novo assembly of a long-read Amblyomma americanum tick genome.</title>
        <authorList>
            <person name="Chou S."/>
            <person name="Poskanzer K.E."/>
            <person name="Rollins M."/>
            <person name="Thuy-Boun P.S."/>
        </authorList>
    </citation>
    <scope>NUCLEOTIDE SEQUENCE [LARGE SCALE GENOMIC DNA]</scope>
    <source>
        <strain evidence="12">F_SG_1</strain>
        <tissue evidence="12">Salivary glands</tissue>
    </source>
</reference>
<dbReference type="EMBL" id="JARKHS020035530">
    <property type="protein sequence ID" value="KAK8757143.1"/>
    <property type="molecule type" value="Genomic_DNA"/>
</dbReference>
<feature type="region of interest" description="Disordered" evidence="10">
    <location>
        <begin position="155"/>
        <end position="208"/>
    </location>
</feature>
<dbReference type="SUPFAM" id="SSF56112">
    <property type="entry name" value="Protein kinase-like (PK-like)"/>
    <property type="match status" value="1"/>
</dbReference>
<keyword evidence="8" id="KW-0460">Magnesium</keyword>
<evidence type="ECO:0000256" key="1">
    <source>
        <dbReference type="ARBA" id="ARBA00001946"/>
    </source>
</evidence>
<evidence type="ECO:0000259" key="11">
    <source>
        <dbReference type="PROSITE" id="PS50011"/>
    </source>
</evidence>
<dbReference type="AlphaFoldDB" id="A0AAQ4D3V3"/>
<dbReference type="InterPro" id="IPR000719">
    <property type="entry name" value="Prot_kinase_dom"/>
</dbReference>
<dbReference type="GO" id="GO:0030154">
    <property type="term" value="P:cell differentiation"/>
    <property type="evidence" value="ECO:0007669"/>
    <property type="project" value="UniProtKB-KW"/>
</dbReference>
<evidence type="ECO:0000256" key="3">
    <source>
        <dbReference type="ARBA" id="ARBA00022553"/>
    </source>
</evidence>
<dbReference type="GO" id="GO:0005524">
    <property type="term" value="F:ATP binding"/>
    <property type="evidence" value="ECO:0007669"/>
    <property type="project" value="UniProtKB-KW"/>
</dbReference>
<dbReference type="PANTHER" id="PTHR24346">
    <property type="entry name" value="MAP/MICROTUBULE AFFINITY-REGULATING KINASE"/>
    <property type="match status" value="1"/>
</dbReference>
<evidence type="ECO:0000256" key="8">
    <source>
        <dbReference type="ARBA" id="ARBA00022842"/>
    </source>
</evidence>
<evidence type="ECO:0000256" key="6">
    <source>
        <dbReference type="ARBA" id="ARBA00022782"/>
    </source>
</evidence>
<dbReference type="GO" id="GO:0035556">
    <property type="term" value="P:intracellular signal transduction"/>
    <property type="evidence" value="ECO:0007669"/>
    <property type="project" value="TreeGrafter"/>
</dbReference>
<proteinExistence type="predicted"/>
<comment type="caution">
    <text evidence="12">The sequence shown here is derived from an EMBL/GenBank/DDBJ whole genome shotgun (WGS) entry which is preliminary data.</text>
</comment>
<evidence type="ECO:0000256" key="10">
    <source>
        <dbReference type="SAM" id="MobiDB-lite"/>
    </source>
</evidence>
<dbReference type="Proteomes" id="UP001321473">
    <property type="component" value="Unassembled WGS sequence"/>
</dbReference>
<feature type="compositionally biased region" description="Acidic residues" evidence="10">
    <location>
        <begin position="185"/>
        <end position="195"/>
    </location>
</feature>
<keyword evidence="2" id="KW-0217">Developmental protein</keyword>
<dbReference type="GO" id="GO:0007283">
    <property type="term" value="P:spermatogenesis"/>
    <property type="evidence" value="ECO:0007669"/>
    <property type="project" value="UniProtKB-KW"/>
</dbReference>
<organism evidence="12 13">
    <name type="scientific">Amblyomma americanum</name>
    <name type="common">Lone star tick</name>
    <dbReference type="NCBI Taxonomy" id="6943"/>
    <lineage>
        <taxon>Eukaryota</taxon>
        <taxon>Metazoa</taxon>
        <taxon>Ecdysozoa</taxon>
        <taxon>Arthropoda</taxon>
        <taxon>Chelicerata</taxon>
        <taxon>Arachnida</taxon>
        <taxon>Acari</taxon>
        <taxon>Parasitiformes</taxon>
        <taxon>Ixodida</taxon>
        <taxon>Ixodoidea</taxon>
        <taxon>Ixodidae</taxon>
        <taxon>Amblyomminae</taxon>
        <taxon>Amblyomma</taxon>
    </lineage>
</organism>
<keyword evidence="13" id="KW-1185">Reference proteome</keyword>
<dbReference type="InterPro" id="IPR011009">
    <property type="entry name" value="Kinase-like_dom_sf"/>
</dbReference>
<keyword evidence="5" id="KW-0547">Nucleotide-binding</keyword>
<dbReference type="PROSITE" id="PS50011">
    <property type="entry name" value="PROTEIN_KINASE_DOM"/>
    <property type="match status" value="1"/>
</dbReference>
<evidence type="ECO:0000256" key="5">
    <source>
        <dbReference type="ARBA" id="ARBA00022741"/>
    </source>
</evidence>
<evidence type="ECO:0000256" key="4">
    <source>
        <dbReference type="ARBA" id="ARBA00022723"/>
    </source>
</evidence>
<dbReference type="GO" id="GO:0046872">
    <property type="term" value="F:metal ion binding"/>
    <property type="evidence" value="ECO:0007669"/>
    <property type="project" value="UniProtKB-KW"/>
</dbReference>
<evidence type="ECO:0000313" key="13">
    <source>
        <dbReference type="Proteomes" id="UP001321473"/>
    </source>
</evidence>
<feature type="non-terminal residue" evidence="12">
    <location>
        <position position="208"/>
    </location>
</feature>
<comment type="cofactor">
    <cofactor evidence="1">
        <name>Mg(2+)</name>
        <dbReference type="ChEBI" id="CHEBI:18420"/>
    </cofactor>
</comment>
<name>A0AAQ4D3V3_AMBAM</name>
<feature type="domain" description="Protein kinase" evidence="11">
    <location>
        <begin position="1"/>
        <end position="127"/>
    </location>
</feature>
<keyword evidence="7" id="KW-0067">ATP-binding</keyword>
<dbReference type="Gene3D" id="1.10.510.10">
    <property type="entry name" value="Transferase(Phosphotransferase) domain 1"/>
    <property type="match status" value="1"/>
</dbReference>
<dbReference type="GO" id="GO:0050321">
    <property type="term" value="F:tau-protein kinase activity"/>
    <property type="evidence" value="ECO:0007669"/>
    <property type="project" value="TreeGrafter"/>
</dbReference>
<gene>
    <name evidence="12" type="ORF">V5799_000155</name>
</gene>
<protein>
    <recommendedName>
        <fullName evidence="11">Protein kinase domain-containing protein</fullName>
    </recommendedName>
</protein>
<evidence type="ECO:0000313" key="12">
    <source>
        <dbReference type="EMBL" id="KAK8757143.1"/>
    </source>
</evidence>
<evidence type="ECO:0000256" key="9">
    <source>
        <dbReference type="ARBA" id="ARBA00022871"/>
    </source>
</evidence>
<evidence type="ECO:0000256" key="7">
    <source>
        <dbReference type="ARBA" id="ARBA00022840"/>
    </source>
</evidence>
<evidence type="ECO:0000256" key="2">
    <source>
        <dbReference type="ARBA" id="ARBA00022473"/>
    </source>
</evidence>
<accession>A0AAQ4D3V3</accession>
<keyword evidence="6" id="KW-0221">Differentiation</keyword>
<dbReference type="PANTHER" id="PTHR24346:SF102">
    <property type="entry name" value="TESTIS-SPECIFIC SERINE_THREONINE-PROTEIN KINASE 1"/>
    <property type="match status" value="1"/>
</dbReference>